<reference evidence="2" key="2">
    <citation type="submission" date="2025-08" db="UniProtKB">
        <authorList>
            <consortium name="RefSeq"/>
        </authorList>
    </citation>
    <scope>IDENTIFICATION</scope>
    <source>
        <tissue evidence="2">Etiolated seedlings</tissue>
    </source>
</reference>
<name>A0A1S2YTT4_CICAR</name>
<dbReference type="Pfam" id="PF07816">
    <property type="entry name" value="DUF1645"/>
    <property type="match status" value="1"/>
</dbReference>
<evidence type="ECO:0000313" key="1">
    <source>
        <dbReference type="Proteomes" id="UP000087171"/>
    </source>
</evidence>
<proteinExistence type="predicted"/>
<dbReference type="OrthoDB" id="1426886at2759"/>
<organism evidence="1 2">
    <name type="scientific">Cicer arietinum</name>
    <name type="common">Chickpea</name>
    <name type="synonym">Garbanzo</name>
    <dbReference type="NCBI Taxonomy" id="3827"/>
    <lineage>
        <taxon>Eukaryota</taxon>
        <taxon>Viridiplantae</taxon>
        <taxon>Streptophyta</taxon>
        <taxon>Embryophyta</taxon>
        <taxon>Tracheophyta</taxon>
        <taxon>Spermatophyta</taxon>
        <taxon>Magnoliopsida</taxon>
        <taxon>eudicotyledons</taxon>
        <taxon>Gunneridae</taxon>
        <taxon>Pentapetalae</taxon>
        <taxon>rosids</taxon>
        <taxon>fabids</taxon>
        <taxon>Fabales</taxon>
        <taxon>Fabaceae</taxon>
        <taxon>Papilionoideae</taxon>
        <taxon>50 kb inversion clade</taxon>
        <taxon>NPAAA clade</taxon>
        <taxon>Hologalegina</taxon>
        <taxon>IRL clade</taxon>
        <taxon>Cicereae</taxon>
        <taxon>Cicer</taxon>
    </lineage>
</organism>
<dbReference type="KEGG" id="cam:101506358"/>
<dbReference type="PaxDb" id="3827-XP_004509800.1"/>
<dbReference type="STRING" id="3827.A0A1S2YTT4"/>
<dbReference type="RefSeq" id="XP_004509800.2">
    <property type="nucleotide sequence ID" value="XM_004509743.3"/>
</dbReference>
<dbReference type="eggNOG" id="ENOG502RXGK">
    <property type="taxonomic scope" value="Eukaryota"/>
</dbReference>
<accession>A0A1S2YTT4</accession>
<protein>
    <submittedName>
        <fullName evidence="2">Uncharacterized protein LOC101506358</fullName>
    </submittedName>
</protein>
<sequence length="291" mass="33593">MHKTSSNIEILRVQALSILCMPHPFLEFEGFAPMQNKFDTYCCSKQENDKEDFLDFSGFAPIPDKLDTCYCTKNQTHNNIEENFEEEEFSFACTNVQGTSIFADEIFENGKIRPIFPNFDKFTLLLNAQNNDASHLRPPLKKIFVEISENSNSILSGVSKGPHNEPLKNRTMVEMKAVNESYEKSNSTGSSKLWRFRQNLNLRSNSDHKDAFVLLNPSMPSTTNKQKVENIVVKKRKEDINKSTLSAYEKFYVINKMKKNSNKRRSFLPYKHHLLGIFTNMNGLSRNLHPF</sequence>
<dbReference type="AlphaFoldDB" id="A0A1S2YTT4"/>
<reference evidence="1" key="1">
    <citation type="journal article" date="2013" name="Nat. Biotechnol.">
        <title>Draft genome sequence of chickpea (Cicer arietinum) provides a resource for trait improvement.</title>
        <authorList>
            <person name="Varshney R.K."/>
            <person name="Song C."/>
            <person name="Saxena R.K."/>
            <person name="Azam S."/>
            <person name="Yu S."/>
            <person name="Sharpe A.G."/>
            <person name="Cannon S."/>
            <person name="Baek J."/>
            <person name="Rosen B.D."/>
            <person name="Tar'an B."/>
            <person name="Millan T."/>
            <person name="Zhang X."/>
            <person name="Ramsay L.D."/>
            <person name="Iwata A."/>
            <person name="Wang Y."/>
            <person name="Nelson W."/>
            <person name="Farmer A.D."/>
            <person name="Gaur P.M."/>
            <person name="Soderlund C."/>
            <person name="Penmetsa R.V."/>
            <person name="Xu C."/>
            <person name="Bharti A.K."/>
            <person name="He W."/>
            <person name="Winter P."/>
            <person name="Zhao S."/>
            <person name="Hane J.K."/>
            <person name="Carrasquilla-Garcia N."/>
            <person name="Condie J.A."/>
            <person name="Upadhyaya H.D."/>
            <person name="Luo M.C."/>
            <person name="Thudi M."/>
            <person name="Gowda C.L."/>
            <person name="Singh N.P."/>
            <person name="Lichtenzveig J."/>
            <person name="Gali K.K."/>
            <person name="Rubio J."/>
            <person name="Nadarajan N."/>
            <person name="Dolezel J."/>
            <person name="Bansal K.C."/>
            <person name="Xu X."/>
            <person name="Edwards D."/>
            <person name="Zhang G."/>
            <person name="Kahl G."/>
            <person name="Gil J."/>
            <person name="Singh K.B."/>
            <person name="Datta S.K."/>
            <person name="Jackson S.A."/>
            <person name="Wang J."/>
            <person name="Cook D.R."/>
        </authorList>
    </citation>
    <scope>NUCLEOTIDE SEQUENCE [LARGE SCALE GENOMIC DNA]</scope>
    <source>
        <strain evidence="1">cv. CDC Frontier</strain>
    </source>
</reference>
<dbReference type="Proteomes" id="UP000087171">
    <property type="component" value="Chromosome Ca7"/>
</dbReference>
<dbReference type="PANTHER" id="PTHR33095">
    <property type="entry name" value="OS07G0619500 PROTEIN"/>
    <property type="match status" value="1"/>
</dbReference>
<keyword evidence="1" id="KW-1185">Reference proteome</keyword>
<dbReference type="PANTHER" id="PTHR33095:SF114">
    <property type="entry name" value="DUF1645 FAMILY PROTEIN"/>
    <property type="match status" value="1"/>
</dbReference>
<dbReference type="GeneID" id="101506358"/>
<gene>
    <name evidence="2" type="primary">LOC101506358</name>
</gene>
<evidence type="ECO:0000313" key="2">
    <source>
        <dbReference type="RefSeq" id="XP_004509800.2"/>
    </source>
</evidence>
<dbReference type="InterPro" id="IPR012442">
    <property type="entry name" value="DUF1645_plant"/>
</dbReference>